<evidence type="ECO:0000313" key="2">
    <source>
        <dbReference type="EMBL" id="ABO08430.1"/>
    </source>
</evidence>
<keyword evidence="3" id="KW-1185">Reference proteome</keyword>
<dbReference type="eggNOG" id="arCOG02089">
    <property type="taxonomic scope" value="Archaea"/>
</dbReference>
<dbReference type="PANTHER" id="PTHR35902">
    <property type="entry name" value="S-LAYER DOMAIN-LIKE PROTEIN-RELATED"/>
    <property type="match status" value="1"/>
</dbReference>
<keyword evidence="1" id="KW-1133">Transmembrane helix</keyword>
<dbReference type="STRING" id="410359.Pcal_1005"/>
<proteinExistence type="predicted"/>
<keyword evidence="1" id="KW-0812">Transmembrane</keyword>
<accession>A3MUW3</accession>
<reference evidence="2" key="1">
    <citation type="submission" date="2007-02" db="EMBL/GenBank/DDBJ databases">
        <title>Complete sequence of Pyrobaculum calidifontis JCM 11548.</title>
        <authorList>
            <consortium name="US DOE Joint Genome Institute"/>
            <person name="Copeland A."/>
            <person name="Lucas S."/>
            <person name="Lapidus A."/>
            <person name="Barry K."/>
            <person name="Glavina del Rio T."/>
            <person name="Dalin E."/>
            <person name="Tice H."/>
            <person name="Pitluck S."/>
            <person name="Chain P."/>
            <person name="Malfatti S."/>
            <person name="Shin M."/>
            <person name="Vergez L."/>
            <person name="Schmutz J."/>
            <person name="Larimer F."/>
            <person name="Land M."/>
            <person name="Hauser L."/>
            <person name="Kyrpides N."/>
            <person name="Mikhailova N."/>
            <person name="Cozen A.E."/>
            <person name="Fitz-Gibbon S.T."/>
            <person name="House C.H."/>
            <person name="Saltikov C."/>
            <person name="Lowe T.M."/>
            <person name="Richardson P."/>
        </authorList>
    </citation>
    <scope>NUCLEOTIDE SEQUENCE [LARGE SCALE GENOMIC DNA]</scope>
    <source>
        <strain evidence="2">JCM 11548</strain>
    </source>
</reference>
<dbReference type="Proteomes" id="UP000001431">
    <property type="component" value="Chromosome"/>
</dbReference>
<dbReference type="HOGENOM" id="CLU_389158_0_0_2"/>
<sequence length="788" mass="83469">MSSIYRVLPLVALAALVFAQSAPQAPISVSVSYSPPYVYPGSVLQLYITVFSPQSLTYVYVDVDSPFKVLTGTTMQIPKLAANTPTTLTAVVQVPLDAKPGSYRVKVTAYTLFTSAEASVDFEVLPFDFSSLIVAVPSSYVAGQPAQLPVLVINPTLDFLKVNINATGGVVENYLNRSTACDVTVAPRGNATCFIVFKVAGGARPGFYDVTLSAQLRSLSGYAGSVSVKKVVQLPVVSAPDVNIVATPAQPPVAGTPTVLTLYVTPGSAGVLQNVTVRVVDGEGVRVLSGGFAVAPMLTQLQLPVQVVFYRYGNVPLPVEICLYSGTCITRLVSVYVPTPKIVVNAVFNPPRGYPDSIVQATFIAASNYTASDVIVEVHAPFKLISLTPTRIPFLTPQSPATITAAFEIPPSTRPGLYPVAIRVGNANYTFYYEVKPQEFTVSMAFNPPISYPGGLVTGTATVVSPFTASNLTIRISTPLKPLCNAEVNVPVLPQGQPFTIPCVFQIPEDAQPGEYPVSVAVGDANYTFYLTVGAPSVAVQNVLATPPRVLKGMPVVQVAVQLINTGPVAARGVVVQLLNGTVGPREFRIDYLPPGSPTTLTFLLDASKLQPGLYSAVVDVKWNGGEARGSGSFEVVEKSTFKVEYAVLNAQPGSTATLLLNLTNVGPYEAKNVRLLMTPSQVFEPHASNIADVATATSRVIGDLEPGSSASTAFLLDVSDKAAPGRYYITFVVTWNQTNAFGPAVQYITVPVEVRGGLDLFVVVPAALTVVLILVGVAMALRRRRRG</sequence>
<dbReference type="OrthoDB" id="56770at2157"/>
<protein>
    <recommendedName>
        <fullName evidence="4">S-layer domain-like protein</fullName>
    </recommendedName>
</protein>
<dbReference type="AlphaFoldDB" id="A3MUW3"/>
<gene>
    <name evidence="2" type="ordered locus">Pcal_1005</name>
</gene>
<dbReference type="PANTHER" id="PTHR35902:SF3">
    <property type="entry name" value="NPCBM-ASSOCIATED, NEW3 DOMAIN OF ALPHA-GALACTOSIDASE"/>
    <property type="match status" value="1"/>
</dbReference>
<dbReference type="KEGG" id="pcl:Pcal_1005"/>
<evidence type="ECO:0000313" key="3">
    <source>
        <dbReference type="Proteomes" id="UP000001431"/>
    </source>
</evidence>
<evidence type="ECO:0000256" key="1">
    <source>
        <dbReference type="SAM" id="Phobius"/>
    </source>
</evidence>
<organism evidence="2 3">
    <name type="scientific">Pyrobaculum calidifontis (strain DSM 21063 / JCM 11548 / VA1)</name>
    <dbReference type="NCBI Taxonomy" id="410359"/>
    <lineage>
        <taxon>Archaea</taxon>
        <taxon>Thermoproteota</taxon>
        <taxon>Thermoprotei</taxon>
        <taxon>Thermoproteales</taxon>
        <taxon>Thermoproteaceae</taxon>
        <taxon>Pyrobaculum</taxon>
    </lineage>
</organism>
<keyword evidence="1" id="KW-0472">Membrane</keyword>
<feature type="transmembrane region" description="Helical" evidence="1">
    <location>
        <begin position="761"/>
        <end position="782"/>
    </location>
</feature>
<evidence type="ECO:0008006" key="4">
    <source>
        <dbReference type="Google" id="ProtNLM"/>
    </source>
</evidence>
<dbReference type="EMBL" id="CP000561">
    <property type="protein sequence ID" value="ABO08430.1"/>
    <property type="molecule type" value="Genomic_DNA"/>
</dbReference>
<name>A3MUW3_PYRCJ</name>
<dbReference type="GeneID" id="4908980"/>
<dbReference type="eggNOG" id="arCOG02086">
    <property type="taxonomic scope" value="Archaea"/>
</dbReference>
<dbReference type="RefSeq" id="WP_011849688.1">
    <property type="nucleotide sequence ID" value="NC_009073.1"/>
</dbReference>